<dbReference type="AlphaFoldDB" id="A0AAX3VMJ9"/>
<sequence length="293" mass="34945">MIDTKKIIQSEVQQHFKENLELYIEIKKNKDETKLWLWFLRVFCVTLLAGSIWGTFNFKSYTDDIINDRIKLLDYLPIATSYAQTEDWSRSIFLLDEIWEDVINKESIKSDEFKNKFLIDYLWVLASANSTDEAFTQDLSKRWRRLTENSDFNKLKVQFYNDEVISLNVILNEVKYAFNKKHMQTHIYRLERLKKIASSNGRFLYEADLSYILGMFYLISGDKKNTLKNWTDASRLNPSEYLLSDFTKFKMSYYNHVYYSLFKKLANAYDIKNLEDLHESTIVNALNDRNSEL</sequence>
<evidence type="ECO:0000256" key="1">
    <source>
        <dbReference type="PROSITE-ProRule" id="PRU00339"/>
    </source>
</evidence>
<keyword evidence="2" id="KW-1133">Transmembrane helix</keyword>
<evidence type="ECO:0000256" key="2">
    <source>
        <dbReference type="SAM" id="Phobius"/>
    </source>
</evidence>
<organism evidence="3 4">
    <name type="scientific">Aeromonas salmonicida</name>
    <dbReference type="NCBI Taxonomy" id="645"/>
    <lineage>
        <taxon>Bacteria</taxon>
        <taxon>Pseudomonadati</taxon>
        <taxon>Pseudomonadota</taxon>
        <taxon>Gammaproteobacteria</taxon>
        <taxon>Aeromonadales</taxon>
        <taxon>Aeromonadaceae</taxon>
        <taxon>Aeromonas</taxon>
    </lineage>
</organism>
<feature type="repeat" description="TPR" evidence="1">
    <location>
        <begin position="207"/>
        <end position="240"/>
    </location>
</feature>
<keyword evidence="1" id="KW-0802">TPR repeat</keyword>
<protein>
    <recommendedName>
        <fullName evidence="5">DUF4034 domain-containing protein</fullName>
    </recommendedName>
</protein>
<gene>
    <name evidence="3" type="ORF">QLQ87_11045</name>
</gene>
<evidence type="ECO:0000313" key="3">
    <source>
        <dbReference type="EMBL" id="WHF34775.1"/>
    </source>
</evidence>
<dbReference type="PROSITE" id="PS50005">
    <property type="entry name" value="TPR"/>
    <property type="match status" value="1"/>
</dbReference>
<proteinExistence type="predicted"/>
<keyword evidence="2" id="KW-0472">Membrane</keyword>
<dbReference type="RefSeq" id="WP_282683195.1">
    <property type="nucleotide sequence ID" value="NZ_CP124841.1"/>
</dbReference>
<evidence type="ECO:0008006" key="5">
    <source>
        <dbReference type="Google" id="ProtNLM"/>
    </source>
</evidence>
<dbReference type="Proteomes" id="UP001239426">
    <property type="component" value="Chromosome"/>
</dbReference>
<keyword evidence="2" id="KW-0812">Transmembrane</keyword>
<accession>A0AAX3VMJ9</accession>
<name>A0AAX3VMJ9_AERSA</name>
<feature type="transmembrane region" description="Helical" evidence="2">
    <location>
        <begin position="35"/>
        <end position="56"/>
    </location>
</feature>
<reference evidence="3" key="1">
    <citation type="submission" date="2023-05" db="EMBL/GenBank/DDBJ databases">
        <title>Aeromonas salmonicida 57, complete genome.</title>
        <authorList>
            <person name="Shao L."/>
        </authorList>
    </citation>
    <scope>NUCLEOTIDE SEQUENCE</scope>
    <source>
        <strain evidence="3">57</strain>
    </source>
</reference>
<evidence type="ECO:0000313" key="4">
    <source>
        <dbReference type="Proteomes" id="UP001239426"/>
    </source>
</evidence>
<dbReference type="InterPro" id="IPR019734">
    <property type="entry name" value="TPR_rpt"/>
</dbReference>
<dbReference type="EMBL" id="CP124841">
    <property type="protein sequence ID" value="WHF34775.1"/>
    <property type="molecule type" value="Genomic_DNA"/>
</dbReference>